<dbReference type="SMART" id="SM00062">
    <property type="entry name" value="PBPb"/>
    <property type="match status" value="1"/>
</dbReference>
<dbReference type="Proteomes" id="UP001081071">
    <property type="component" value="Unassembled WGS sequence"/>
</dbReference>
<dbReference type="InterPro" id="IPR001638">
    <property type="entry name" value="Solute-binding_3/MltF_N"/>
</dbReference>
<evidence type="ECO:0000313" key="7">
    <source>
        <dbReference type="Proteomes" id="UP001081071"/>
    </source>
</evidence>
<dbReference type="InterPro" id="IPR015168">
    <property type="entry name" value="SsuA/THI5"/>
</dbReference>
<dbReference type="PANTHER" id="PTHR30024">
    <property type="entry name" value="ALIPHATIC SULFONATES-BINDING PROTEIN-RELATED"/>
    <property type="match status" value="1"/>
</dbReference>
<evidence type="ECO:0000256" key="1">
    <source>
        <dbReference type="ARBA" id="ARBA00004418"/>
    </source>
</evidence>
<accession>A0ABT4MKM0</accession>
<keyword evidence="3 4" id="KW-0732">Signal</keyword>
<evidence type="ECO:0000256" key="3">
    <source>
        <dbReference type="ARBA" id="ARBA00022729"/>
    </source>
</evidence>
<comment type="similarity">
    <text evidence="2">Belongs to the bacterial solute-binding protein SsuA/TauA family.</text>
</comment>
<sequence>MMIPLRRHVRTRSIAATAGVLLALTATACGGTQAAPAASENGLTTVRLGNVQLSDYAAVLLGVDQGIFERNGLNIELVDITPADLVGGLLSGQVDMNPNTGPGAVMAAGKGIPLAVVGGVSTFEAGPDGRTGSTLLVKANSSIRTAADLEGKTVGVNLLASASEYGVRGVVDQAGGDGSGVSIIEVPFSAMGESLTADRIDAALIGDPYASLLLKTGQFEVPLGDPIEQVFGPAPRVIVTGTREYVETNPEVVDKFQTALDESVEYADSHPDDMRAAMVEHFGTPADTVGDTGYPALESRVDAAGIDGIATILRENGALDSSADVSGLTR</sequence>
<reference evidence="6" key="1">
    <citation type="submission" date="2022-12" db="EMBL/GenBank/DDBJ databases">
        <authorList>
            <person name="Krivoruchko A.V."/>
            <person name="Elkin A."/>
        </authorList>
    </citation>
    <scope>NUCLEOTIDE SEQUENCE</scope>
    <source>
        <strain evidence="6">IEGM 1391</strain>
    </source>
</reference>
<dbReference type="Gene3D" id="3.40.190.10">
    <property type="entry name" value="Periplasmic binding protein-like II"/>
    <property type="match status" value="3"/>
</dbReference>
<comment type="subcellular location">
    <subcellularLocation>
        <location evidence="1">Periplasm</location>
    </subcellularLocation>
</comment>
<dbReference type="EMBL" id="JAPWIJ010000012">
    <property type="protein sequence ID" value="MCZ4521550.1"/>
    <property type="molecule type" value="Genomic_DNA"/>
</dbReference>
<dbReference type="PROSITE" id="PS51257">
    <property type="entry name" value="PROKAR_LIPOPROTEIN"/>
    <property type="match status" value="1"/>
</dbReference>
<evidence type="ECO:0000256" key="4">
    <source>
        <dbReference type="SAM" id="SignalP"/>
    </source>
</evidence>
<dbReference type="RefSeq" id="WP_269608005.1">
    <property type="nucleotide sequence ID" value="NZ_JAPWIJ010000012.1"/>
</dbReference>
<proteinExistence type="inferred from homology"/>
<gene>
    <name evidence="6" type="ORF">O4220_23780</name>
</gene>
<feature type="domain" description="Solute-binding protein family 3/N-terminal" evidence="5">
    <location>
        <begin position="58"/>
        <end position="285"/>
    </location>
</feature>
<dbReference type="SUPFAM" id="SSF53850">
    <property type="entry name" value="Periplasmic binding protein-like II"/>
    <property type="match status" value="1"/>
</dbReference>
<evidence type="ECO:0000256" key="2">
    <source>
        <dbReference type="ARBA" id="ARBA00010742"/>
    </source>
</evidence>
<comment type="caution">
    <text evidence="6">The sequence shown here is derived from an EMBL/GenBank/DDBJ whole genome shotgun (WGS) entry which is preliminary data.</text>
</comment>
<dbReference type="PANTHER" id="PTHR30024:SF47">
    <property type="entry name" value="TAURINE-BINDING PERIPLASMIC PROTEIN"/>
    <property type="match status" value="1"/>
</dbReference>
<name>A0ABT4MKM0_9NOCA</name>
<protein>
    <submittedName>
        <fullName evidence="6">ABC transporter substrate-binding protein</fullName>
    </submittedName>
</protein>
<evidence type="ECO:0000259" key="5">
    <source>
        <dbReference type="SMART" id="SM00062"/>
    </source>
</evidence>
<feature type="chain" id="PRO_5047255411" evidence="4">
    <location>
        <begin position="29"/>
        <end position="330"/>
    </location>
</feature>
<dbReference type="Pfam" id="PF09084">
    <property type="entry name" value="NMT1"/>
    <property type="match status" value="1"/>
</dbReference>
<evidence type="ECO:0000313" key="6">
    <source>
        <dbReference type="EMBL" id="MCZ4521550.1"/>
    </source>
</evidence>
<organism evidence="6 7">
    <name type="scientific">Rhodococcus ruber</name>
    <dbReference type="NCBI Taxonomy" id="1830"/>
    <lineage>
        <taxon>Bacteria</taxon>
        <taxon>Bacillati</taxon>
        <taxon>Actinomycetota</taxon>
        <taxon>Actinomycetes</taxon>
        <taxon>Mycobacteriales</taxon>
        <taxon>Nocardiaceae</taxon>
        <taxon>Rhodococcus</taxon>
    </lineage>
</organism>
<feature type="signal peptide" evidence="4">
    <location>
        <begin position="1"/>
        <end position="28"/>
    </location>
</feature>
<keyword evidence="7" id="KW-1185">Reference proteome</keyword>